<organism evidence="7 8">
    <name type="scientific">Canavalia gladiata</name>
    <name type="common">Sword bean</name>
    <name type="synonym">Dolichos gladiatus</name>
    <dbReference type="NCBI Taxonomy" id="3824"/>
    <lineage>
        <taxon>Eukaryota</taxon>
        <taxon>Viridiplantae</taxon>
        <taxon>Streptophyta</taxon>
        <taxon>Embryophyta</taxon>
        <taxon>Tracheophyta</taxon>
        <taxon>Spermatophyta</taxon>
        <taxon>Magnoliopsida</taxon>
        <taxon>eudicotyledons</taxon>
        <taxon>Gunneridae</taxon>
        <taxon>Pentapetalae</taxon>
        <taxon>rosids</taxon>
        <taxon>fabids</taxon>
        <taxon>Fabales</taxon>
        <taxon>Fabaceae</taxon>
        <taxon>Papilionoideae</taxon>
        <taxon>50 kb inversion clade</taxon>
        <taxon>NPAAA clade</taxon>
        <taxon>indigoferoid/millettioid clade</taxon>
        <taxon>Phaseoleae</taxon>
        <taxon>Canavalia</taxon>
    </lineage>
</organism>
<dbReference type="InterPro" id="IPR044278">
    <property type="entry name" value="BHLH95-like"/>
</dbReference>
<dbReference type="InterPro" id="IPR036638">
    <property type="entry name" value="HLH_DNA-bd_sf"/>
</dbReference>
<dbReference type="InterPro" id="IPR011598">
    <property type="entry name" value="bHLH_dom"/>
</dbReference>
<evidence type="ECO:0000256" key="5">
    <source>
        <dbReference type="SAM" id="Coils"/>
    </source>
</evidence>
<keyword evidence="2" id="KW-0805">Transcription regulation</keyword>
<dbReference type="Gene3D" id="4.10.280.10">
    <property type="entry name" value="Helix-loop-helix DNA-binding domain"/>
    <property type="match status" value="1"/>
</dbReference>
<comment type="subcellular location">
    <subcellularLocation>
        <location evidence="1">Nucleus</location>
    </subcellularLocation>
</comment>
<protein>
    <recommendedName>
        <fullName evidence="6">BHLH domain-containing protein</fullName>
    </recommendedName>
</protein>
<dbReference type="EMBL" id="JAYMYQ010000001">
    <property type="protein sequence ID" value="KAK7363631.1"/>
    <property type="molecule type" value="Genomic_DNA"/>
</dbReference>
<dbReference type="GO" id="GO:0005634">
    <property type="term" value="C:nucleus"/>
    <property type="evidence" value="ECO:0007669"/>
    <property type="project" value="UniProtKB-SubCell"/>
</dbReference>
<evidence type="ECO:0000313" key="7">
    <source>
        <dbReference type="EMBL" id="KAK7363631.1"/>
    </source>
</evidence>
<evidence type="ECO:0000256" key="4">
    <source>
        <dbReference type="ARBA" id="ARBA00023242"/>
    </source>
</evidence>
<dbReference type="PANTHER" id="PTHR46772">
    <property type="entry name" value="BHLH DOMAIN-CONTAINING PROTEIN"/>
    <property type="match status" value="1"/>
</dbReference>
<dbReference type="SMART" id="SM00353">
    <property type="entry name" value="HLH"/>
    <property type="match status" value="1"/>
</dbReference>
<keyword evidence="3" id="KW-0804">Transcription</keyword>
<proteinExistence type="predicted"/>
<keyword evidence="4" id="KW-0539">Nucleus</keyword>
<dbReference type="AlphaFoldDB" id="A0AAN9MZQ4"/>
<evidence type="ECO:0000256" key="3">
    <source>
        <dbReference type="ARBA" id="ARBA00023163"/>
    </source>
</evidence>
<keyword evidence="8" id="KW-1185">Reference proteome</keyword>
<dbReference type="GO" id="GO:0009960">
    <property type="term" value="P:endosperm development"/>
    <property type="evidence" value="ECO:0007669"/>
    <property type="project" value="InterPro"/>
</dbReference>
<dbReference type="GO" id="GO:0046983">
    <property type="term" value="F:protein dimerization activity"/>
    <property type="evidence" value="ECO:0007669"/>
    <property type="project" value="InterPro"/>
</dbReference>
<evidence type="ECO:0000256" key="2">
    <source>
        <dbReference type="ARBA" id="ARBA00023015"/>
    </source>
</evidence>
<dbReference type="PANTHER" id="PTHR46772:SF6">
    <property type="entry name" value="BHLH DOMAIN-CONTAINING PROTEIN"/>
    <property type="match status" value="1"/>
</dbReference>
<feature type="coiled-coil region" evidence="5">
    <location>
        <begin position="93"/>
        <end position="123"/>
    </location>
</feature>
<accession>A0AAN9MZQ4</accession>
<comment type="caution">
    <text evidence="7">The sequence shown here is derived from an EMBL/GenBank/DDBJ whole genome shotgun (WGS) entry which is preliminary data.</text>
</comment>
<evidence type="ECO:0000313" key="8">
    <source>
        <dbReference type="Proteomes" id="UP001367508"/>
    </source>
</evidence>
<evidence type="ECO:0000256" key="1">
    <source>
        <dbReference type="ARBA" id="ARBA00004123"/>
    </source>
</evidence>
<feature type="domain" description="BHLH" evidence="6">
    <location>
        <begin position="53"/>
        <end position="103"/>
    </location>
</feature>
<evidence type="ECO:0000259" key="6">
    <source>
        <dbReference type="PROSITE" id="PS50888"/>
    </source>
</evidence>
<dbReference type="Proteomes" id="UP001367508">
    <property type="component" value="Unassembled WGS sequence"/>
</dbReference>
<dbReference type="SUPFAM" id="SSF47459">
    <property type="entry name" value="HLH, helix-loop-helix DNA-binding domain"/>
    <property type="match status" value="1"/>
</dbReference>
<gene>
    <name evidence="7" type="ORF">VNO77_05780</name>
</gene>
<dbReference type="Pfam" id="PF00010">
    <property type="entry name" value="HLH"/>
    <property type="match status" value="1"/>
</dbReference>
<reference evidence="7 8" key="1">
    <citation type="submission" date="2024-01" db="EMBL/GenBank/DDBJ databases">
        <title>The genomes of 5 underutilized Papilionoideae crops provide insights into root nodulation and disease resistanc.</title>
        <authorList>
            <person name="Jiang F."/>
        </authorList>
    </citation>
    <scope>NUCLEOTIDE SEQUENCE [LARGE SCALE GENOMIC DNA]</scope>
    <source>
        <strain evidence="7">LVBAO_FW01</strain>
        <tissue evidence="7">Leaves</tissue>
    </source>
</reference>
<name>A0AAN9MZQ4_CANGL</name>
<sequence>MEGYTDTETDSGMPLASVSEIPAFCSSSALNPYSTIAETGNTTSKKRVRQLGHSNNETLKMERERRSKMTQMFNQLRTTIPGVFPQATREVIINETISYIKELEKKKQRLEEVKESMKAEEVRSMVPCDNNNMNCSITVTVSTNVAFFGIHSLPRPGFITLIFKVFSHHQTEILAANVSLNNGKLILAITALLQNDTAVENIKREIMSL</sequence>
<dbReference type="PROSITE" id="PS50888">
    <property type="entry name" value="BHLH"/>
    <property type="match status" value="1"/>
</dbReference>
<keyword evidence="5" id="KW-0175">Coiled coil</keyword>
<dbReference type="GO" id="GO:0003700">
    <property type="term" value="F:DNA-binding transcription factor activity"/>
    <property type="evidence" value="ECO:0007669"/>
    <property type="project" value="InterPro"/>
</dbReference>